<gene>
    <name evidence="2" type="ORF">BDV95DRAFT_604550</name>
</gene>
<reference evidence="2 3" key="1">
    <citation type="submission" date="2020-01" db="EMBL/GenBank/DDBJ databases">
        <authorList>
            <consortium name="DOE Joint Genome Institute"/>
            <person name="Haridas S."/>
            <person name="Albert R."/>
            <person name="Binder M."/>
            <person name="Bloem J."/>
            <person name="Labutti K."/>
            <person name="Salamov A."/>
            <person name="Andreopoulos B."/>
            <person name="Baker S.E."/>
            <person name="Barry K."/>
            <person name="Bills G."/>
            <person name="Bluhm B.H."/>
            <person name="Cannon C."/>
            <person name="Castanera R."/>
            <person name="Culley D.E."/>
            <person name="Daum C."/>
            <person name="Ezra D."/>
            <person name="Gonzalez J.B."/>
            <person name="Henrissat B."/>
            <person name="Kuo A."/>
            <person name="Liang C."/>
            <person name="Lipzen A."/>
            <person name="Lutzoni F."/>
            <person name="Magnuson J."/>
            <person name="Mondo S."/>
            <person name="Nolan M."/>
            <person name="Ohm R."/>
            <person name="Pangilinan J."/>
            <person name="Park H.-J.H."/>
            <person name="Ramirez L."/>
            <person name="Alfaro M."/>
            <person name="Sun H."/>
            <person name="Tritt A."/>
            <person name="Yoshinaga Y."/>
            <person name="Zwiers L.-H.L."/>
            <person name="Turgeon B.G."/>
            <person name="Goodwin S.B."/>
            <person name="Spatafora J.W."/>
            <person name="Crous P.W."/>
            <person name="Grigoriev I.V."/>
        </authorList>
    </citation>
    <scope>NUCLEOTIDE SEQUENCE [LARGE SCALE GENOMIC DNA]</scope>
    <source>
        <strain evidence="2 3">CBS 611.86</strain>
    </source>
</reference>
<organism evidence="2 3">
    <name type="scientific">Massariosphaeria phaeospora</name>
    <dbReference type="NCBI Taxonomy" id="100035"/>
    <lineage>
        <taxon>Eukaryota</taxon>
        <taxon>Fungi</taxon>
        <taxon>Dikarya</taxon>
        <taxon>Ascomycota</taxon>
        <taxon>Pezizomycotina</taxon>
        <taxon>Dothideomycetes</taxon>
        <taxon>Pleosporomycetidae</taxon>
        <taxon>Pleosporales</taxon>
        <taxon>Pleosporales incertae sedis</taxon>
        <taxon>Massariosphaeria</taxon>
    </lineage>
</organism>
<feature type="region of interest" description="Disordered" evidence="1">
    <location>
        <begin position="1"/>
        <end position="42"/>
    </location>
</feature>
<evidence type="ECO:0000313" key="3">
    <source>
        <dbReference type="Proteomes" id="UP000481861"/>
    </source>
</evidence>
<dbReference type="EMBL" id="JAADJZ010000006">
    <property type="protein sequence ID" value="KAF2874364.1"/>
    <property type="molecule type" value="Genomic_DNA"/>
</dbReference>
<protein>
    <submittedName>
        <fullName evidence="2">Uncharacterized protein</fullName>
    </submittedName>
</protein>
<accession>A0A7C8MPZ2</accession>
<dbReference type="OrthoDB" id="3800368at2759"/>
<comment type="caution">
    <text evidence="2">The sequence shown here is derived from an EMBL/GenBank/DDBJ whole genome shotgun (WGS) entry which is preliminary data.</text>
</comment>
<dbReference type="AlphaFoldDB" id="A0A7C8MPZ2"/>
<proteinExistence type="predicted"/>
<evidence type="ECO:0000256" key="1">
    <source>
        <dbReference type="SAM" id="MobiDB-lite"/>
    </source>
</evidence>
<sequence>MASTYTGLNHSLGVDPLALTPTKRPRADEDPTLHVGPSPKKKLRVDHYPEPLVNNFQHDLTDTVAANDATMDKTTLEIATWKSPPSTYLRQTRALTPDEGVREHTSVHLDCCSHATADLDKETRQLEELMIEQNPLSSSYPTPQGWHSVNNPADGSAWVVLYSPEVVEATDDGDKYFDPAYYLEHEMKEHTSSIVLQSLADAEVNTPEVDEEDLMDGADRIETGHLDAYEVTNVDQKSQTDSEMRVDVSTGDLIMTDGSQAMSHEPTALVPSTISVFSASRITSTVPVLPAVSIPSIDATALIGPVSSPDSLPLKDPILLSTDSAVSTDVEENGCEWVLIGDDFSSPELGIPAPKKLVVHFRHKITKKDEVHIYSKKHGVSLDWNNTQHIQLVHNWRRRLFRTKGMVPIKETSTYAPDEEAYLELFYEKVKATIIAEQKKSNGASIILPHITAIAKVFNSFFMGKILKDQKGHDLPPRKFREYPSFKNKIGNKNGKINHVRAEVGKLIEGQAQTHAYLPIITVHELLEFREGKMDVQADLIE</sequence>
<keyword evidence="3" id="KW-1185">Reference proteome</keyword>
<evidence type="ECO:0000313" key="2">
    <source>
        <dbReference type="EMBL" id="KAF2874364.1"/>
    </source>
</evidence>
<dbReference type="Proteomes" id="UP000481861">
    <property type="component" value="Unassembled WGS sequence"/>
</dbReference>
<name>A0A7C8MPZ2_9PLEO</name>